<reference evidence="4" key="1">
    <citation type="submission" date="2025-08" db="UniProtKB">
        <authorList>
            <consortium name="RefSeq"/>
        </authorList>
    </citation>
    <scope>IDENTIFICATION</scope>
    <source>
        <tissue evidence="4">Muscle</tissue>
    </source>
</reference>
<dbReference type="KEGG" id="pdic:118501611"/>
<dbReference type="GeneID" id="118501611"/>
<evidence type="ECO:0000313" key="3">
    <source>
        <dbReference type="Proteomes" id="UP000504628"/>
    </source>
</evidence>
<keyword evidence="3" id="KW-1185">Reference proteome</keyword>
<evidence type="ECO:0000256" key="2">
    <source>
        <dbReference type="SAM" id="MobiDB-lite"/>
    </source>
</evidence>
<feature type="region of interest" description="Disordered" evidence="2">
    <location>
        <begin position="80"/>
        <end position="104"/>
    </location>
</feature>
<name>A0A7E6E6C7_9CHIR</name>
<dbReference type="InParanoid" id="A0A7E6E6C7"/>
<dbReference type="OrthoDB" id="10501017at2759"/>
<sequence>MDSTEKQKQEESMEEVVQDLRAQVTSTEEELTALLKKQQQRQEAKTTCQRERDAKAMFEEWEEELYEEIDQQKKVFWDEPKSSVLPDSPLEEVPSGKDFSNFLC</sequence>
<accession>A0A7E6E6C7</accession>
<proteinExistence type="predicted"/>
<dbReference type="RefSeq" id="XP_035886590.1">
    <property type="nucleotide sequence ID" value="XM_036030697.1"/>
</dbReference>
<dbReference type="Proteomes" id="UP000504628">
    <property type="component" value="Chromosome 7"/>
</dbReference>
<evidence type="ECO:0000256" key="1">
    <source>
        <dbReference type="SAM" id="Coils"/>
    </source>
</evidence>
<evidence type="ECO:0000313" key="4">
    <source>
        <dbReference type="RefSeq" id="XP_035886590.1"/>
    </source>
</evidence>
<gene>
    <name evidence="4" type="primary">LOC118501611</name>
</gene>
<protein>
    <submittedName>
        <fullName evidence="4">Zinc finger protein DZIP1L-like</fullName>
    </submittedName>
</protein>
<dbReference type="AlphaFoldDB" id="A0A7E6E6C7"/>
<organism evidence="3 4">
    <name type="scientific">Phyllostomus discolor</name>
    <name type="common">pale spear-nosed bat</name>
    <dbReference type="NCBI Taxonomy" id="89673"/>
    <lineage>
        <taxon>Eukaryota</taxon>
        <taxon>Metazoa</taxon>
        <taxon>Chordata</taxon>
        <taxon>Craniata</taxon>
        <taxon>Vertebrata</taxon>
        <taxon>Euteleostomi</taxon>
        <taxon>Mammalia</taxon>
        <taxon>Eutheria</taxon>
        <taxon>Laurasiatheria</taxon>
        <taxon>Chiroptera</taxon>
        <taxon>Yangochiroptera</taxon>
        <taxon>Phyllostomidae</taxon>
        <taxon>Phyllostominae</taxon>
        <taxon>Phyllostomus</taxon>
    </lineage>
</organism>
<keyword evidence="1" id="KW-0175">Coiled coil</keyword>
<feature type="coiled-coil region" evidence="1">
    <location>
        <begin position="10"/>
        <end position="37"/>
    </location>
</feature>